<accession>A0AAP2GH68</accession>
<keyword evidence="3" id="KW-1185">Reference proteome</keyword>
<name>A0AAP2GH68_9BACT</name>
<proteinExistence type="predicted"/>
<dbReference type="Proteomes" id="UP001319180">
    <property type="component" value="Unassembled WGS sequence"/>
</dbReference>
<gene>
    <name evidence="2" type="ORF">KK078_10050</name>
</gene>
<dbReference type="InterPro" id="IPR029475">
    <property type="entry name" value="DUF6807"/>
</dbReference>
<organism evidence="2 3">
    <name type="scientific">Dawidia soli</name>
    <dbReference type="NCBI Taxonomy" id="2782352"/>
    <lineage>
        <taxon>Bacteria</taxon>
        <taxon>Pseudomonadati</taxon>
        <taxon>Bacteroidota</taxon>
        <taxon>Cytophagia</taxon>
        <taxon>Cytophagales</taxon>
        <taxon>Chryseotaleaceae</taxon>
        <taxon>Dawidia</taxon>
    </lineage>
</organism>
<keyword evidence="1" id="KW-0732">Signal</keyword>
<protein>
    <submittedName>
        <fullName evidence="2">PmoA family protein</fullName>
    </submittedName>
</protein>
<dbReference type="RefSeq" id="WP_254090135.1">
    <property type="nucleotide sequence ID" value="NZ_JAHESC010000011.1"/>
</dbReference>
<feature type="chain" id="PRO_5042817190" evidence="1">
    <location>
        <begin position="21"/>
        <end position="349"/>
    </location>
</feature>
<dbReference type="AlphaFoldDB" id="A0AAP2GH68"/>
<sequence length="349" mass="38602">MIKGCLLGAMLLCAMAHTFAQTPGFSLVRQDAKKKVEVWYDGKLLTAYCYFDSTEKPVLYPIRTVSGTTITRGYPVAPRAGERTDHPHHVGLWLNYESVNGLDFWNNSDAIAADKKPKYGSIRHQRLLGANTQVHQGKPEAKIETLSHWVDINGNVLLEEITTYTFHVENKSLVIDRACTLKARADQVVFKDVKDGLLGLRVARSLEMPSNQEDSFVDAQGNVTTVRKMDSEGVTGMYVNKEGVRGDAAWGKRSVWTALNGKTAGKEISIVMIDHPKNVGYPTYWHARGYGLFAANPLGQKIFSEGKEELNLTLKKGETVSLKYRVVVHEGSTLSATAIDALAGDFAKR</sequence>
<evidence type="ECO:0000313" key="2">
    <source>
        <dbReference type="EMBL" id="MBT1686901.1"/>
    </source>
</evidence>
<reference evidence="2 3" key="1">
    <citation type="submission" date="2021-05" db="EMBL/GenBank/DDBJ databases">
        <title>A Polyphasic approach of four new species of the genus Ohtaekwangia: Ohtaekwangia histidinii sp. nov., Ohtaekwangia cretensis sp. nov., Ohtaekwangia indiensis sp. nov., Ohtaekwangia reichenbachii sp. nov. from diverse environment.</title>
        <authorList>
            <person name="Octaviana S."/>
        </authorList>
    </citation>
    <scope>NUCLEOTIDE SEQUENCE [LARGE SCALE GENOMIC DNA]</scope>
    <source>
        <strain evidence="2 3">PWU37</strain>
    </source>
</reference>
<evidence type="ECO:0000256" key="1">
    <source>
        <dbReference type="SAM" id="SignalP"/>
    </source>
</evidence>
<dbReference type="Pfam" id="PF14100">
    <property type="entry name" value="DUF6807"/>
    <property type="match status" value="1"/>
</dbReference>
<dbReference type="EMBL" id="JAHESC010000011">
    <property type="protein sequence ID" value="MBT1686901.1"/>
    <property type="molecule type" value="Genomic_DNA"/>
</dbReference>
<feature type="signal peptide" evidence="1">
    <location>
        <begin position="1"/>
        <end position="20"/>
    </location>
</feature>
<comment type="caution">
    <text evidence="2">The sequence shown here is derived from an EMBL/GenBank/DDBJ whole genome shotgun (WGS) entry which is preliminary data.</text>
</comment>
<evidence type="ECO:0000313" key="3">
    <source>
        <dbReference type="Proteomes" id="UP001319180"/>
    </source>
</evidence>